<dbReference type="InterPro" id="IPR036855">
    <property type="entry name" value="Znf_CCCH_sf"/>
</dbReference>
<keyword evidence="3 4" id="KW-0862">Zinc</keyword>
<reference evidence="7 8" key="1">
    <citation type="journal article" date="2023" name="Res Sq">
        <title>Genomic and morphological characterization of Knufia obscura isolated from the Mars 2020 spacecraft assembly facility.</title>
        <authorList>
            <person name="Chander A.M."/>
            <person name="Teixeira M.M."/>
            <person name="Singh N.K."/>
            <person name="Williams M.P."/>
            <person name="Parker C.W."/>
            <person name="Leo P."/>
            <person name="Stajich J.E."/>
            <person name="Torok T."/>
            <person name="Tighe S."/>
            <person name="Mason C.E."/>
            <person name="Venkateswaran K."/>
        </authorList>
    </citation>
    <scope>NUCLEOTIDE SEQUENCE [LARGE SCALE GENOMIC DNA]</scope>
    <source>
        <strain evidence="7 8">CCFEE 5817</strain>
    </source>
</reference>
<dbReference type="PROSITE" id="PS50103">
    <property type="entry name" value="ZF_C3H1"/>
    <property type="match status" value="1"/>
</dbReference>
<evidence type="ECO:0000256" key="4">
    <source>
        <dbReference type="PROSITE-ProRule" id="PRU00723"/>
    </source>
</evidence>
<evidence type="ECO:0000259" key="6">
    <source>
        <dbReference type="PROSITE" id="PS50103"/>
    </source>
</evidence>
<feature type="compositionally biased region" description="Acidic residues" evidence="5">
    <location>
        <begin position="174"/>
        <end position="184"/>
    </location>
</feature>
<feature type="zinc finger region" description="C3H1-type" evidence="4">
    <location>
        <begin position="433"/>
        <end position="461"/>
    </location>
</feature>
<feature type="compositionally biased region" description="Pro residues" evidence="5">
    <location>
        <begin position="1"/>
        <end position="19"/>
    </location>
</feature>
<evidence type="ECO:0000256" key="1">
    <source>
        <dbReference type="ARBA" id="ARBA00022723"/>
    </source>
</evidence>
<feature type="compositionally biased region" description="Low complexity" evidence="5">
    <location>
        <begin position="371"/>
        <end position="400"/>
    </location>
</feature>
<accession>A0ABR0RJQ8</accession>
<dbReference type="EMBL" id="JAVHJV010000008">
    <property type="protein sequence ID" value="KAK5940840.1"/>
    <property type="molecule type" value="Genomic_DNA"/>
</dbReference>
<dbReference type="Pfam" id="PF00642">
    <property type="entry name" value="zf-CCCH"/>
    <property type="match status" value="1"/>
</dbReference>
<dbReference type="InterPro" id="IPR000571">
    <property type="entry name" value="Znf_CCCH"/>
</dbReference>
<keyword evidence="1 4" id="KW-0479">Metal-binding</keyword>
<proteinExistence type="predicted"/>
<feature type="domain" description="C3H1-type" evidence="6">
    <location>
        <begin position="433"/>
        <end position="461"/>
    </location>
</feature>
<dbReference type="SMART" id="SM00356">
    <property type="entry name" value="ZnF_C3H1"/>
    <property type="match status" value="1"/>
</dbReference>
<dbReference type="InterPro" id="IPR019496">
    <property type="entry name" value="NUFIP1_cons_dom"/>
</dbReference>
<feature type="compositionally biased region" description="Polar residues" evidence="5">
    <location>
        <begin position="80"/>
        <end position="96"/>
    </location>
</feature>
<comment type="caution">
    <text evidence="7">The sequence shown here is derived from an EMBL/GenBank/DDBJ whole genome shotgun (WGS) entry which is preliminary data.</text>
</comment>
<dbReference type="RefSeq" id="XP_064728930.1">
    <property type="nucleotide sequence ID" value="XM_064875665.1"/>
</dbReference>
<feature type="compositionally biased region" description="Basic and acidic residues" evidence="5">
    <location>
        <begin position="262"/>
        <end position="278"/>
    </location>
</feature>
<protein>
    <recommendedName>
        <fullName evidence="6">C3H1-type domain-containing protein</fullName>
    </recommendedName>
</protein>
<evidence type="ECO:0000256" key="2">
    <source>
        <dbReference type="ARBA" id="ARBA00022771"/>
    </source>
</evidence>
<dbReference type="Proteomes" id="UP001334248">
    <property type="component" value="Unassembled WGS sequence"/>
</dbReference>
<evidence type="ECO:0000256" key="3">
    <source>
        <dbReference type="ARBA" id="ARBA00022833"/>
    </source>
</evidence>
<dbReference type="GeneID" id="90000706"/>
<evidence type="ECO:0000313" key="8">
    <source>
        <dbReference type="Proteomes" id="UP001334248"/>
    </source>
</evidence>
<sequence>MSQPFTFPPPPPPPPPPKPQHNSTYQQPSFRGGPRGRGGYHNGQQDGRGRGQYPPRGRGGYGGRGNSMNHSRGGHAPYTQDHSMPSTSAPSQQGYANPSMGHAQKRNHSTAFNNRPDNAARNHRPAAPLAVPSFGIDFNSLLPKKPETPSQSQKPPAKKANLLGLTPVARGGNEDSEEDDEEEESKLASTISTSSLLQFEYKGQTATLNTPEEIAAWIAERRKKWPTEQKREVAQREAEERRKKWEAEKAARMEAGKAAAKARQEERLKQKVEKEKSQIRQKLLREQIQKAKAAPAIDGTQTAAQAKAEKLRRKAEKIAQQLKKAEAALDKHEDGVEGNPAAEPDLDALLAQVDSIASAQGAEATEIDMPDNASDTSDATSSEADAILNDDTSTSGSSSESDSDAPPEESTTKRIAPDRVLPPARKPQPRSSTDNRPICKNFAQSGRCKFGRKCHFKHENPGKKEESAIGNRRKGLYQVMVEKEQEEERQTALRVIIALGKAGVLDEETKEPEKAAAVSLF</sequence>
<feature type="compositionally biased region" description="Low complexity" evidence="5">
    <location>
        <begin position="340"/>
        <end position="351"/>
    </location>
</feature>
<feature type="region of interest" description="Disordered" evidence="5">
    <location>
        <begin position="291"/>
        <end position="440"/>
    </location>
</feature>
<dbReference type="SUPFAM" id="SSF90229">
    <property type="entry name" value="CCCH zinc finger"/>
    <property type="match status" value="1"/>
</dbReference>
<dbReference type="PANTHER" id="PTHR13309:SF0">
    <property type="entry name" value="FMR1-INTERACTING PROTEIN NUFIP1"/>
    <property type="match status" value="1"/>
</dbReference>
<feature type="region of interest" description="Disordered" evidence="5">
    <location>
        <begin position="1"/>
        <end position="192"/>
    </location>
</feature>
<name>A0ABR0RJQ8_9EURO</name>
<dbReference type="Gene3D" id="4.10.1000.10">
    <property type="entry name" value="Zinc finger, CCCH-type"/>
    <property type="match status" value="1"/>
</dbReference>
<organism evidence="7 8">
    <name type="scientific">Knufia obscura</name>
    <dbReference type="NCBI Taxonomy" id="1635080"/>
    <lineage>
        <taxon>Eukaryota</taxon>
        <taxon>Fungi</taxon>
        <taxon>Dikarya</taxon>
        <taxon>Ascomycota</taxon>
        <taxon>Pezizomycotina</taxon>
        <taxon>Eurotiomycetes</taxon>
        <taxon>Chaetothyriomycetidae</taxon>
        <taxon>Chaetothyriales</taxon>
        <taxon>Trichomeriaceae</taxon>
        <taxon>Knufia</taxon>
    </lineage>
</organism>
<dbReference type="InterPro" id="IPR039136">
    <property type="entry name" value="NUFIP1-like"/>
</dbReference>
<evidence type="ECO:0000313" key="7">
    <source>
        <dbReference type="EMBL" id="KAK5940840.1"/>
    </source>
</evidence>
<feature type="compositionally biased region" description="Polar residues" evidence="5">
    <location>
        <begin position="20"/>
        <end position="29"/>
    </location>
</feature>
<evidence type="ECO:0000256" key="5">
    <source>
        <dbReference type="SAM" id="MobiDB-lite"/>
    </source>
</evidence>
<keyword evidence="8" id="KW-1185">Reference proteome</keyword>
<feature type="region of interest" description="Disordered" evidence="5">
    <location>
        <begin position="249"/>
        <end position="278"/>
    </location>
</feature>
<dbReference type="PANTHER" id="PTHR13309">
    <property type="entry name" value="NUCLEAR FRAGILE X MENTAL RETARDATION PROTEIN INTERACTING PROTEIN 1"/>
    <property type="match status" value="1"/>
</dbReference>
<feature type="compositionally biased region" description="Basic and acidic residues" evidence="5">
    <location>
        <begin position="323"/>
        <end position="335"/>
    </location>
</feature>
<dbReference type="Pfam" id="PF10453">
    <property type="entry name" value="NUFIP1"/>
    <property type="match status" value="1"/>
</dbReference>
<gene>
    <name evidence="7" type="ORF">PMZ80_007257</name>
</gene>
<keyword evidence="2 4" id="KW-0863">Zinc-finger</keyword>